<dbReference type="FunFam" id="1.20.1070.10:FF:000017">
    <property type="entry name" value="lysophosphatidic acid receptor 4"/>
    <property type="match status" value="1"/>
</dbReference>
<evidence type="ECO:0000256" key="1">
    <source>
        <dbReference type="ARBA" id="ARBA00004651"/>
    </source>
</evidence>
<comment type="subcellular location">
    <subcellularLocation>
        <location evidence="1">Cell membrane</location>
        <topology evidence="1">Multi-pass membrane protein</topology>
    </subcellularLocation>
</comment>
<evidence type="ECO:0000256" key="8">
    <source>
        <dbReference type="ARBA" id="ARBA00023170"/>
    </source>
</evidence>
<dbReference type="SUPFAM" id="SSF81321">
    <property type="entry name" value="Family A G protein-coupled receptor-like"/>
    <property type="match status" value="1"/>
</dbReference>
<dbReference type="PROSITE" id="PS50262">
    <property type="entry name" value="G_PROTEIN_RECEP_F1_2"/>
    <property type="match status" value="1"/>
</dbReference>
<evidence type="ECO:0000313" key="14">
    <source>
        <dbReference type="Proteomes" id="UP000287033"/>
    </source>
</evidence>
<evidence type="ECO:0000313" key="13">
    <source>
        <dbReference type="EMBL" id="GCC42615.1"/>
    </source>
</evidence>
<dbReference type="PANTHER" id="PTHR24231">
    <property type="entry name" value="PURINOCEPTOR-RELATED G-PROTEIN COUPLED RECEPTOR"/>
    <property type="match status" value="1"/>
</dbReference>
<dbReference type="PANTHER" id="PTHR24231:SF52">
    <property type="entry name" value="CYSTEINYL LEUKOTRIENE RECEPTOR 2-LIKE"/>
    <property type="match status" value="1"/>
</dbReference>
<evidence type="ECO:0000256" key="2">
    <source>
        <dbReference type="ARBA" id="ARBA00022475"/>
    </source>
</evidence>
<feature type="transmembrane region" description="Helical" evidence="11">
    <location>
        <begin position="182"/>
        <end position="203"/>
    </location>
</feature>
<feature type="transmembrane region" description="Helical" evidence="11">
    <location>
        <begin position="20"/>
        <end position="43"/>
    </location>
</feature>
<dbReference type="InterPro" id="IPR000276">
    <property type="entry name" value="GPCR_Rhodpsn"/>
</dbReference>
<feature type="transmembrane region" description="Helical" evidence="11">
    <location>
        <begin position="134"/>
        <end position="154"/>
    </location>
</feature>
<protein>
    <recommendedName>
        <fullName evidence="12">G-protein coupled receptors family 1 profile domain-containing protein</fullName>
    </recommendedName>
</protein>
<dbReference type="OMA" id="ARTLWIC"/>
<dbReference type="GO" id="GO:0005886">
    <property type="term" value="C:plasma membrane"/>
    <property type="evidence" value="ECO:0007669"/>
    <property type="project" value="UniProtKB-SubCell"/>
</dbReference>
<evidence type="ECO:0000256" key="11">
    <source>
        <dbReference type="SAM" id="Phobius"/>
    </source>
</evidence>
<evidence type="ECO:0000256" key="9">
    <source>
        <dbReference type="ARBA" id="ARBA00023224"/>
    </source>
</evidence>
<feature type="domain" description="G-protein coupled receptors family 1 profile" evidence="12">
    <location>
        <begin position="34"/>
        <end position="286"/>
    </location>
</feature>
<evidence type="ECO:0000256" key="6">
    <source>
        <dbReference type="ARBA" id="ARBA00023136"/>
    </source>
</evidence>
<dbReference type="OrthoDB" id="9990906at2759"/>
<dbReference type="Pfam" id="PF00001">
    <property type="entry name" value="7tm_1"/>
    <property type="match status" value="1"/>
</dbReference>
<keyword evidence="5" id="KW-0297">G-protein coupled receptor</keyword>
<dbReference type="PRINTS" id="PR00237">
    <property type="entry name" value="GPCRRHODOPSN"/>
</dbReference>
<dbReference type="STRING" id="137246.A0A401TIZ9"/>
<comment type="caution">
    <text evidence="13">The sequence shown here is derived from an EMBL/GenBank/DDBJ whole genome shotgun (WGS) entry which is preliminary data.</text>
</comment>
<dbReference type="GO" id="GO:0004930">
    <property type="term" value="F:G protein-coupled receptor activity"/>
    <property type="evidence" value="ECO:0007669"/>
    <property type="project" value="UniProtKB-KW"/>
</dbReference>
<keyword evidence="6 11" id="KW-0472">Membrane</keyword>
<evidence type="ECO:0000256" key="7">
    <source>
        <dbReference type="ARBA" id="ARBA00023157"/>
    </source>
</evidence>
<feature type="transmembrane region" description="Helical" evidence="11">
    <location>
        <begin position="94"/>
        <end position="113"/>
    </location>
</feature>
<evidence type="ECO:0000256" key="4">
    <source>
        <dbReference type="ARBA" id="ARBA00022989"/>
    </source>
</evidence>
<keyword evidence="9" id="KW-0807">Transducer</keyword>
<name>A0A401TIZ9_CHIPU</name>
<gene>
    <name evidence="13" type="ORF">chiPu_0026825</name>
</gene>
<sequence>MVWTSMNPNCSNEEFKFPVFVRAYSTILILGFIGNTVALYVFVKLTQRKTASTVFMINLAISDLFFTLTLPYRIIYYVQREWRLGSFLCRITTYAFYVNLYSSIFFLTALSIFRYISILHPIWSRSVVTVRRSLWVTLGIWLFIGLVSVPFLLVSSKSVNGTCRCFEPSNVSWSQIQRMNHFAFVVGFLLPFLTILACYTRILQRLMGSAGTMRVNTRTRRKSTYMIIIVLSSFLFCFLPYHVIRTIHLHIVTDGVCRDTVWFVQRAVVVTICLAAANSCLNPVLYYFVGENFQSTLKTSTILKSRSASSGSVVFVDHSPATVPPSPNEQEPLSGTRQE</sequence>
<keyword evidence="2" id="KW-1003">Cell membrane</keyword>
<dbReference type="Proteomes" id="UP000287033">
    <property type="component" value="Unassembled WGS sequence"/>
</dbReference>
<keyword evidence="14" id="KW-1185">Reference proteome</keyword>
<dbReference type="EMBL" id="BEZZ01088165">
    <property type="protein sequence ID" value="GCC42615.1"/>
    <property type="molecule type" value="Genomic_DNA"/>
</dbReference>
<dbReference type="Gene3D" id="1.20.1070.10">
    <property type="entry name" value="Rhodopsin 7-helix transmembrane proteins"/>
    <property type="match status" value="1"/>
</dbReference>
<dbReference type="InterPro" id="IPR017452">
    <property type="entry name" value="GPCR_Rhodpsn_7TM"/>
</dbReference>
<keyword evidence="4 11" id="KW-1133">Transmembrane helix</keyword>
<reference evidence="13 14" key="1">
    <citation type="journal article" date="2018" name="Nat. Ecol. Evol.">
        <title>Shark genomes provide insights into elasmobranch evolution and the origin of vertebrates.</title>
        <authorList>
            <person name="Hara Y"/>
            <person name="Yamaguchi K"/>
            <person name="Onimaru K"/>
            <person name="Kadota M"/>
            <person name="Koyanagi M"/>
            <person name="Keeley SD"/>
            <person name="Tatsumi K"/>
            <person name="Tanaka K"/>
            <person name="Motone F"/>
            <person name="Kageyama Y"/>
            <person name="Nozu R"/>
            <person name="Adachi N"/>
            <person name="Nishimura O"/>
            <person name="Nakagawa R"/>
            <person name="Tanegashima C"/>
            <person name="Kiyatake I"/>
            <person name="Matsumoto R"/>
            <person name="Murakumo K"/>
            <person name="Nishida K"/>
            <person name="Terakita A"/>
            <person name="Kuratani S"/>
            <person name="Sato K"/>
            <person name="Hyodo S Kuraku.S."/>
        </authorList>
    </citation>
    <scope>NUCLEOTIDE SEQUENCE [LARGE SCALE GENOMIC DNA]</scope>
</reference>
<organism evidence="13 14">
    <name type="scientific">Chiloscyllium punctatum</name>
    <name type="common">Brownbanded bambooshark</name>
    <name type="synonym">Hemiscyllium punctatum</name>
    <dbReference type="NCBI Taxonomy" id="137246"/>
    <lineage>
        <taxon>Eukaryota</taxon>
        <taxon>Metazoa</taxon>
        <taxon>Chordata</taxon>
        <taxon>Craniata</taxon>
        <taxon>Vertebrata</taxon>
        <taxon>Chondrichthyes</taxon>
        <taxon>Elasmobranchii</taxon>
        <taxon>Galeomorphii</taxon>
        <taxon>Galeoidea</taxon>
        <taxon>Orectolobiformes</taxon>
        <taxon>Hemiscylliidae</taxon>
        <taxon>Chiloscyllium</taxon>
    </lineage>
</organism>
<evidence type="ECO:0000259" key="12">
    <source>
        <dbReference type="PROSITE" id="PS50262"/>
    </source>
</evidence>
<evidence type="ECO:0000256" key="5">
    <source>
        <dbReference type="ARBA" id="ARBA00023040"/>
    </source>
</evidence>
<keyword evidence="3 11" id="KW-0812">Transmembrane</keyword>
<keyword evidence="8" id="KW-0675">Receptor</keyword>
<evidence type="ECO:0000256" key="3">
    <source>
        <dbReference type="ARBA" id="ARBA00022692"/>
    </source>
</evidence>
<dbReference type="AlphaFoldDB" id="A0A401TIZ9"/>
<keyword evidence="7" id="KW-1015">Disulfide bond</keyword>
<evidence type="ECO:0000256" key="10">
    <source>
        <dbReference type="SAM" id="MobiDB-lite"/>
    </source>
</evidence>
<feature type="non-terminal residue" evidence="13">
    <location>
        <position position="339"/>
    </location>
</feature>
<dbReference type="PRINTS" id="PR01157">
    <property type="entry name" value="P2YPURNOCPTR"/>
</dbReference>
<feature type="region of interest" description="Disordered" evidence="10">
    <location>
        <begin position="317"/>
        <end position="339"/>
    </location>
</feature>
<feature type="transmembrane region" description="Helical" evidence="11">
    <location>
        <begin position="55"/>
        <end position="74"/>
    </location>
</feature>
<feature type="compositionally biased region" description="Polar residues" evidence="10">
    <location>
        <begin position="328"/>
        <end position="339"/>
    </location>
</feature>
<accession>A0A401TIZ9</accession>
<proteinExistence type="predicted"/>
<feature type="transmembrane region" description="Helical" evidence="11">
    <location>
        <begin position="263"/>
        <end position="289"/>
    </location>
</feature>
<feature type="transmembrane region" description="Helical" evidence="11">
    <location>
        <begin position="224"/>
        <end position="243"/>
    </location>
</feature>